<sequence length="79" mass="9248">MVRYPAENLAFWQLEFPVEKPRIKLNRYSLVFENYKSLDKSSFSGIIEVFRPATDHAAPALEPAVKLYKLLHDNLLRLK</sequence>
<name>A0AAN9S2H2_PSOTE</name>
<evidence type="ECO:0000313" key="2">
    <source>
        <dbReference type="Proteomes" id="UP001386955"/>
    </source>
</evidence>
<proteinExistence type="predicted"/>
<gene>
    <name evidence="1" type="ORF">VNO78_26907</name>
</gene>
<organism evidence="1 2">
    <name type="scientific">Psophocarpus tetragonolobus</name>
    <name type="common">Winged bean</name>
    <name type="synonym">Dolichos tetragonolobus</name>
    <dbReference type="NCBI Taxonomy" id="3891"/>
    <lineage>
        <taxon>Eukaryota</taxon>
        <taxon>Viridiplantae</taxon>
        <taxon>Streptophyta</taxon>
        <taxon>Embryophyta</taxon>
        <taxon>Tracheophyta</taxon>
        <taxon>Spermatophyta</taxon>
        <taxon>Magnoliopsida</taxon>
        <taxon>eudicotyledons</taxon>
        <taxon>Gunneridae</taxon>
        <taxon>Pentapetalae</taxon>
        <taxon>rosids</taxon>
        <taxon>fabids</taxon>
        <taxon>Fabales</taxon>
        <taxon>Fabaceae</taxon>
        <taxon>Papilionoideae</taxon>
        <taxon>50 kb inversion clade</taxon>
        <taxon>NPAAA clade</taxon>
        <taxon>indigoferoid/millettioid clade</taxon>
        <taxon>Phaseoleae</taxon>
        <taxon>Psophocarpus</taxon>
    </lineage>
</organism>
<dbReference type="AlphaFoldDB" id="A0AAN9S2H2"/>
<dbReference type="PANTHER" id="PTHR31110:SF2">
    <property type="entry name" value="PESTICIDAL CRYSTAL CRY8BA PROTEIN"/>
    <property type="match status" value="1"/>
</dbReference>
<accession>A0AAN9S2H2</accession>
<keyword evidence="2" id="KW-1185">Reference proteome</keyword>
<dbReference type="PANTHER" id="PTHR31110">
    <property type="entry name" value="PESTICIDAL CRYSTAL CRY8BA PROTEIN"/>
    <property type="match status" value="1"/>
</dbReference>
<comment type="caution">
    <text evidence="1">The sequence shown here is derived from an EMBL/GenBank/DDBJ whole genome shotgun (WGS) entry which is preliminary data.</text>
</comment>
<protein>
    <submittedName>
        <fullName evidence="1">Uncharacterized protein</fullName>
    </submittedName>
</protein>
<evidence type="ECO:0000313" key="1">
    <source>
        <dbReference type="EMBL" id="KAK7386574.1"/>
    </source>
</evidence>
<dbReference type="Proteomes" id="UP001386955">
    <property type="component" value="Unassembled WGS sequence"/>
</dbReference>
<reference evidence="1 2" key="1">
    <citation type="submission" date="2024-01" db="EMBL/GenBank/DDBJ databases">
        <title>The genomes of 5 underutilized Papilionoideae crops provide insights into root nodulation and disease resistanc.</title>
        <authorList>
            <person name="Jiang F."/>
        </authorList>
    </citation>
    <scope>NUCLEOTIDE SEQUENCE [LARGE SCALE GENOMIC DNA]</scope>
    <source>
        <strain evidence="1">DUOXIRENSHENG_FW03</strain>
        <tissue evidence="1">Leaves</tissue>
    </source>
</reference>
<dbReference type="EMBL" id="JAYMYS010000007">
    <property type="protein sequence ID" value="KAK7386574.1"/>
    <property type="molecule type" value="Genomic_DNA"/>
</dbReference>